<protein>
    <submittedName>
        <fullName evidence="1">Uncharacterized protein</fullName>
    </submittedName>
</protein>
<name>A0ABN9WM34_9DINO</name>
<proteinExistence type="predicted"/>
<comment type="caution">
    <text evidence="1">The sequence shown here is derived from an EMBL/GenBank/DDBJ whole genome shotgun (WGS) entry which is preliminary data.</text>
</comment>
<gene>
    <name evidence="1" type="ORF">PCOR1329_LOCUS68634</name>
</gene>
<dbReference type="EMBL" id="CAUYUJ010018963">
    <property type="protein sequence ID" value="CAK0887644.1"/>
    <property type="molecule type" value="Genomic_DNA"/>
</dbReference>
<reference evidence="1" key="1">
    <citation type="submission" date="2023-10" db="EMBL/GenBank/DDBJ databases">
        <authorList>
            <person name="Chen Y."/>
            <person name="Shah S."/>
            <person name="Dougan E. K."/>
            <person name="Thang M."/>
            <person name="Chan C."/>
        </authorList>
    </citation>
    <scope>NUCLEOTIDE SEQUENCE [LARGE SCALE GENOMIC DNA]</scope>
</reference>
<dbReference type="Proteomes" id="UP001189429">
    <property type="component" value="Unassembled WGS sequence"/>
</dbReference>
<sequence>MSCRKRPASALFSGNVRDHVDSIKELVVSHPELRYTAIGRKLEQRLGVKLSCAQLQVVRRIMTELSNDAVALEWEEFSGDMRDHVDSIRALVVAHPGMGYKGIAKEFEQHIPLNLSPAHLSVVRRIVEGISQGRAVLGAQREPENYEAVPLDVRDHAATIMELMTRHPAMDYHGIAHELQKVLGVELSESQKQCIPAVMAEISIDLVAEEVAMPEQTDVDEIFSGDVREHVDSIKELVASHPELGCRSIGRKLEQRLGVKLSCAHLLVVRRIKGELAEGRAAEAPRQEWDDFSGDMREHVDSIRALVVAHPGMGYWGIAKEFERHIRFKLSHAHLSVVRRIVEGISQGRAVPGAQREPEDCAAGAVDMRDHIATIEEIMMQDTSMDYQGVAHQLEEKVQVELSDAEKQAIRGVMAQIGIQLVADDMAMPKQTDLEIFSGDVREHVDAIQELVASHPGLGYRTIGRKLAEQLGVRLSEAHVQVVERVMRELSEGRAAVGVSLRRQPERQNLPHFVGNLRQHVDDIKELMALHPKAGRHHISRQLEIRLGQVLSARHESVIRRIMIQHGSLSHEFLCGDQEAPVVQRLVQDLAEPAARRKDKCVDCAATCWARRVRAKTDEDKALQAVIKSVHREAVPLWMLGEARHRAATIRRWDAERRREFSAACYGALPCRTALPSGRRGAALLQGYRFFIAYENWVSCQQRGYRWQVHKGQVSGERLVYGDTLRSDRVSRLPRVLTCGDRGYGTRCPLPLEALLRPLPAEIEAGVKTEQLYLVPQENHWPVYLPGLQRFVTAYDFGPRLAAMRQAMREGPVGPMDVDELETLVQEYAIYGDFAREHGTEGIVSLLDITKEEAATITPFLLFVTKQKERGSVTRGPTYNWKKTQVCRVNYKREDLDTRGAMTPRARAAYNWLMLHNRTYRRHVMQHKRELAAPAEYREMFIATYRLLIQSRGIEVALYPVLYPWEVYGDSDVSSWAKDRQLVKKSQLPTIKHSFLRKVHSRCRTYGDAEAVPDLAFLLYDMATAQRISASIAIAERRGITPDVVADNCSTAFPNLFITIAPAEWKVLLHEPLFADWKAADRMSACQGMLPEHIYDLLFDGMKQILRPNEFFEEVFDYVIRLEFQGRKTEHIHIAAWVRPKGNLSGRSGQADRSAFVMFLEEVFHGSVDVQEGYGFMN</sequence>
<evidence type="ECO:0000313" key="1">
    <source>
        <dbReference type="EMBL" id="CAK0887644.1"/>
    </source>
</evidence>
<evidence type="ECO:0000313" key="2">
    <source>
        <dbReference type="Proteomes" id="UP001189429"/>
    </source>
</evidence>
<organism evidence="1 2">
    <name type="scientific">Prorocentrum cordatum</name>
    <dbReference type="NCBI Taxonomy" id="2364126"/>
    <lineage>
        <taxon>Eukaryota</taxon>
        <taxon>Sar</taxon>
        <taxon>Alveolata</taxon>
        <taxon>Dinophyceae</taxon>
        <taxon>Prorocentrales</taxon>
        <taxon>Prorocentraceae</taxon>
        <taxon>Prorocentrum</taxon>
    </lineage>
</organism>
<keyword evidence="2" id="KW-1185">Reference proteome</keyword>
<accession>A0ABN9WM34</accession>